<accession>A0A1F5WFZ7</accession>
<comment type="caution">
    <text evidence="4">The sequence shown here is derived from an EMBL/GenBank/DDBJ whole genome shotgun (WGS) entry which is preliminary data.</text>
</comment>
<dbReference type="STRING" id="1798338.A3J56_01025"/>
<dbReference type="CDD" id="cd16295">
    <property type="entry name" value="TTHA0252-CPSF-like_MBL-fold"/>
    <property type="match status" value="1"/>
</dbReference>
<dbReference type="PANTHER" id="PTHR11203:SF37">
    <property type="entry name" value="INTEGRATOR COMPLEX SUBUNIT 11"/>
    <property type="match status" value="1"/>
</dbReference>
<dbReference type="InterPro" id="IPR011108">
    <property type="entry name" value="RMMBL"/>
</dbReference>
<name>A0A1F5WFZ7_9BACT</name>
<dbReference type="GO" id="GO:0004521">
    <property type="term" value="F:RNA endonuclease activity"/>
    <property type="evidence" value="ECO:0007669"/>
    <property type="project" value="TreeGrafter"/>
</dbReference>
<protein>
    <recommendedName>
        <fullName evidence="6">MBL fold hydrolase</fullName>
    </recommendedName>
</protein>
<dbReference type="InterPro" id="IPR050698">
    <property type="entry name" value="MBL"/>
</dbReference>
<dbReference type="InterPro" id="IPR036866">
    <property type="entry name" value="RibonucZ/Hydroxyglut_hydro"/>
</dbReference>
<dbReference type="Pfam" id="PF00753">
    <property type="entry name" value="Lactamase_B"/>
    <property type="match status" value="1"/>
</dbReference>
<dbReference type="Pfam" id="PF07521">
    <property type="entry name" value="RMMBL"/>
    <property type="match status" value="1"/>
</dbReference>
<dbReference type="SMART" id="SM00849">
    <property type="entry name" value="Lactamase_B"/>
    <property type="match status" value="1"/>
</dbReference>
<dbReference type="Pfam" id="PF10996">
    <property type="entry name" value="Beta-Casp"/>
    <property type="match status" value="1"/>
</dbReference>
<dbReference type="Proteomes" id="UP000178406">
    <property type="component" value="Unassembled WGS sequence"/>
</dbReference>
<gene>
    <name evidence="4" type="ORF">A3J56_01025</name>
</gene>
<dbReference type="InterPro" id="IPR001279">
    <property type="entry name" value="Metallo-B-lactamas"/>
</dbReference>
<feature type="domain" description="Beta-Casp" evidence="3">
    <location>
        <begin position="239"/>
        <end position="362"/>
    </location>
</feature>
<dbReference type="GO" id="GO:0016787">
    <property type="term" value="F:hydrolase activity"/>
    <property type="evidence" value="ECO:0007669"/>
    <property type="project" value="UniProtKB-KW"/>
</dbReference>
<dbReference type="AlphaFoldDB" id="A0A1F5WFZ7"/>
<dbReference type="EMBL" id="MFHQ01000017">
    <property type="protein sequence ID" value="OGF74504.1"/>
    <property type="molecule type" value="Genomic_DNA"/>
</dbReference>
<proteinExistence type="predicted"/>
<organism evidence="4 5">
    <name type="scientific">Candidatus Giovannonibacteria bacterium RIFCSPHIGHO2_02_FULL_46_20</name>
    <dbReference type="NCBI Taxonomy" id="1798338"/>
    <lineage>
        <taxon>Bacteria</taxon>
        <taxon>Candidatus Giovannoniibacteriota</taxon>
    </lineage>
</organism>
<dbReference type="Gene3D" id="3.40.50.10890">
    <property type="match status" value="1"/>
</dbReference>
<dbReference type="Gene3D" id="3.60.15.10">
    <property type="entry name" value="Ribonuclease Z/Hydroxyacylglutathione hydrolase-like"/>
    <property type="match status" value="1"/>
</dbReference>
<dbReference type="SMART" id="SM01027">
    <property type="entry name" value="Beta-Casp"/>
    <property type="match status" value="1"/>
</dbReference>
<reference evidence="4 5" key="1">
    <citation type="journal article" date="2016" name="Nat. Commun.">
        <title>Thousands of microbial genomes shed light on interconnected biogeochemical processes in an aquifer system.</title>
        <authorList>
            <person name="Anantharaman K."/>
            <person name="Brown C.T."/>
            <person name="Hug L.A."/>
            <person name="Sharon I."/>
            <person name="Castelle C.J."/>
            <person name="Probst A.J."/>
            <person name="Thomas B.C."/>
            <person name="Singh A."/>
            <person name="Wilkins M.J."/>
            <person name="Karaoz U."/>
            <person name="Brodie E.L."/>
            <person name="Williams K.H."/>
            <person name="Hubbard S.S."/>
            <person name="Banfield J.F."/>
        </authorList>
    </citation>
    <scope>NUCLEOTIDE SEQUENCE [LARGE SCALE GENOMIC DNA]</scope>
</reference>
<evidence type="ECO:0000313" key="5">
    <source>
        <dbReference type="Proteomes" id="UP000178406"/>
    </source>
</evidence>
<evidence type="ECO:0000256" key="1">
    <source>
        <dbReference type="ARBA" id="ARBA00022801"/>
    </source>
</evidence>
<dbReference type="PANTHER" id="PTHR11203">
    <property type="entry name" value="CLEAVAGE AND POLYADENYLATION SPECIFICITY FACTOR FAMILY MEMBER"/>
    <property type="match status" value="1"/>
</dbReference>
<dbReference type="SUPFAM" id="SSF56281">
    <property type="entry name" value="Metallo-hydrolase/oxidoreductase"/>
    <property type="match status" value="1"/>
</dbReference>
<evidence type="ECO:0000259" key="2">
    <source>
        <dbReference type="SMART" id="SM00849"/>
    </source>
</evidence>
<evidence type="ECO:0008006" key="6">
    <source>
        <dbReference type="Google" id="ProtNLM"/>
    </source>
</evidence>
<feature type="domain" description="Metallo-beta-lactamase" evidence="2">
    <location>
        <begin position="14"/>
        <end position="223"/>
    </location>
</feature>
<dbReference type="InterPro" id="IPR022712">
    <property type="entry name" value="Beta_Casp"/>
</dbReference>
<evidence type="ECO:0000313" key="4">
    <source>
        <dbReference type="EMBL" id="OGF74504.1"/>
    </source>
</evidence>
<evidence type="ECO:0000259" key="3">
    <source>
        <dbReference type="SMART" id="SM01027"/>
    </source>
</evidence>
<keyword evidence="1" id="KW-0378">Hydrolase</keyword>
<sequence length="447" mass="50131">MFKVSFFGAAQEVTGSCYLIEDGKTKFLIDCGIFQCPGFCNERSRENFPFDPRSLAAMVVSHAHIDHTGRIPKLVNDGFSGSIYSSLPTRDLAELMLKDSVGVLTKEARNRNESLLYNEDDVDRAMARWEGLEYGAAFRIGAFEITLYRAGHILGSSMVFVRHGDRSLLFSGDFGNPNNPLLTREEKLPPFQVLAIDSTYGDRIHESIEERTLKLERAIERSVMHSGVLMIPAFSLERTQEIIWEISGMLKKKQIPGIPIFVDSPLAIAATTIYQKYYRYLQRAATEEKSFSFLRAPLVRFTRTTEESKQINTVSSPKIIIAGSGMSTGGRILHHERRYLPDPKSTILFIGYQAPGSLGRMIQDGADTVTIMGDTIPVRCHREVIDGYSAHVDQEDIMDFVREHSDTLQKVLAVHGEPKAVLTLVQKIRDYLAIDAIAPKYGETVEV</sequence>